<dbReference type="SUPFAM" id="SSF52402">
    <property type="entry name" value="Adenine nucleotide alpha hydrolases-like"/>
    <property type="match status" value="1"/>
</dbReference>
<dbReference type="Proteomes" id="UP001333996">
    <property type="component" value="Unassembled WGS sequence"/>
</dbReference>
<evidence type="ECO:0000313" key="3">
    <source>
        <dbReference type="Proteomes" id="UP001333996"/>
    </source>
</evidence>
<accession>A0ABU7FD18</accession>
<evidence type="ECO:0000256" key="1">
    <source>
        <dbReference type="SAM" id="MobiDB-lite"/>
    </source>
</evidence>
<organism evidence="2 3">
    <name type="scientific">Streptomyces chiangmaiensis</name>
    <dbReference type="NCBI Taxonomy" id="766497"/>
    <lineage>
        <taxon>Bacteria</taxon>
        <taxon>Bacillati</taxon>
        <taxon>Actinomycetota</taxon>
        <taxon>Actinomycetes</taxon>
        <taxon>Kitasatosporales</taxon>
        <taxon>Streptomycetaceae</taxon>
        <taxon>Streptomyces</taxon>
    </lineage>
</organism>
<reference evidence="2" key="1">
    <citation type="submission" date="2024-01" db="EMBL/GenBank/DDBJ databases">
        <title>First draft genome sequence data of TA4-1, the type strain of Gram-positive actinobacterium Streptomyces chiangmaiensis.</title>
        <authorList>
            <person name="Yasawong M."/>
            <person name="Nantapong N."/>
        </authorList>
    </citation>
    <scope>NUCLEOTIDE SEQUENCE</scope>
    <source>
        <strain evidence="2">TA4-1</strain>
    </source>
</reference>
<sequence>MPRPVAPVRAGEQAPDEHEPDRPSGMPDGWRQQCEEAEVVAEFRFRRAADHLIGASRQASAAVGGRRVRHRVLGTRIDPVPHAVLHHADCPVAVVPQGV</sequence>
<dbReference type="InterPro" id="IPR014729">
    <property type="entry name" value="Rossmann-like_a/b/a_fold"/>
</dbReference>
<name>A0ABU7FD18_9ACTN</name>
<evidence type="ECO:0000313" key="2">
    <source>
        <dbReference type="EMBL" id="MED7821770.1"/>
    </source>
</evidence>
<comment type="caution">
    <text evidence="2">The sequence shown here is derived from an EMBL/GenBank/DDBJ whole genome shotgun (WGS) entry which is preliminary data.</text>
</comment>
<protein>
    <submittedName>
        <fullName evidence="2">Universal stress protein</fullName>
    </submittedName>
</protein>
<dbReference type="EMBL" id="JAYWVC010000014">
    <property type="protein sequence ID" value="MED7821770.1"/>
    <property type="molecule type" value="Genomic_DNA"/>
</dbReference>
<keyword evidence="3" id="KW-1185">Reference proteome</keyword>
<dbReference type="Gene3D" id="3.40.50.620">
    <property type="entry name" value="HUPs"/>
    <property type="match status" value="1"/>
</dbReference>
<dbReference type="RefSeq" id="WP_329505994.1">
    <property type="nucleotide sequence ID" value="NZ_BAAAYZ010000061.1"/>
</dbReference>
<feature type="region of interest" description="Disordered" evidence="1">
    <location>
        <begin position="1"/>
        <end position="30"/>
    </location>
</feature>
<proteinExistence type="predicted"/>
<gene>
    <name evidence="2" type="ORF">VXC91_07180</name>
</gene>